<dbReference type="GO" id="GO:0016491">
    <property type="term" value="F:oxidoreductase activity"/>
    <property type="evidence" value="ECO:0007669"/>
    <property type="project" value="UniProtKB-KW"/>
</dbReference>
<evidence type="ECO:0000259" key="2">
    <source>
        <dbReference type="Pfam" id="PF00248"/>
    </source>
</evidence>
<sequence length="376" mass="41661">MERRSFLQGAVLGAGLTASQGAAAASQGVGTAVSAPGLPGTRPQDPADLPFVSDPGEMRGEMLYRRFGRHAETISAIGMGGFHLGKNAVSDDEATRLIHAGIERGITFMDNCWDYNKGRSELRMGVALSQGGYRDKVFLMSKMDGRTKQEAMRQIDESLKRLRTDRIDLVQHHEILRFDDPDRVFAEDGAMEAFVEARKQGKLRHIGFTGHKDPRIHLQMLEVAAERGFQFDAVQMPVNVMDAHFRSFSHLVLPYLVRNGIAPLAMKTFGDGVILKSDAPIKPIEYLHFSLNLPVSVVITGIQNQRDLDQAFEAVKTFQPMDKARVAELLQRSRPYALEGKYELFKTSATFDGTAKNAAWLGEDVPSVQKLAPTME</sequence>
<proteinExistence type="predicted"/>
<name>A0A509EFY8_9HYPH</name>
<dbReference type="PANTHER" id="PTHR43312:SF1">
    <property type="entry name" value="NADP-DEPENDENT OXIDOREDUCTASE DOMAIN-CONTAINING PROTEIN"/>
    <property type="match status" value="1"/>
</dbReference>
<dbReference type="PANTHER" id="PTHR43312">
    <property type="entry name" value="D-THREO-ALDOSE 1-DEHYDROGENASE"/>
    <property type="match status" value="1"/>
</dbReference>
<keyword evidence="4" id="KW-1185">Reference proteome</keyword>
<dbReference type="SUPFAM" id="SSF51430">
    <property type="entry name" value="NAD(P)-linked oxidoreductase"/>
    <property type="match status" value="1"/>
</dbReference>
<keyword evidence="3" id="KW-0560">Oxidoreductase</keyword>
<dbReference type="Proteomes" id="UP000410984">
    <property type="component" value="Unassembled WGS sequence"/>
</dbReference>
<protein>
    <submittedName>
        <fullName evidence="3">General stress protein 69</fullName>
        <ecNumber evidence="3">1.1.1.-</ecNumber>
    </submittedName>
</protein>
<feature type="region of interest" description="Disordered" evidence="1">
    <location>
        <begin position="34"/>
        <end position="54"/>
    </location>
</feature>
<feature type="domain" description="NADP-dependent oxidoreductase" evidence="2">
    <location>
        <begin position="77"/>
        <end position="326"/>
    </location>
</feature>
<evidence type="ECO:0000313" key="3">
    <source>
        <dbReference type="EMBL" id="VUD73091.1"/>
    </source>
</evidence>
<dbReference type="EMBL" id="CABFPH010000059">
    <property type="protein sequence ID" value="VUD73091.1"/>
    <property type="molecule type" value="Genomic_DNA"/>
</dbReference>
<dbReference type="Gene3D" id="3.20.20.100">
    <property type="entry name" value="NADP-dependent oxidoreductase domain"/>
    <property type="match status" value="1"/>
</dbReference>
<reference evidence="3 4" key="1">
    <citation type="submission" date="2019-06" db="EMBL/GenBank/DDBJ databases">
        <authorList>
            <person name="Rodrigo-Torres L."/>
            <person name="Arahal R. D."/>
            <person name="Lucena T."/>
        </authorList>
    </citation>
    <scope>NUCLEOTIDE SEQUENCE [LARGE SCALE GENOMIC DNA]</scope>
    <source>
        <strain evidence="3 4">SB0023/3</strain>
    </source>
</reference>
<evidence type="ECO:0000256" key="1">
    <source>
        <dbReference type="SAM" id="MobiDB-lite"/>
    </source>
</evidence>
<dbReference type="InterPro" id="IPR023210">
    <property type="entry name" value="NADP_OxRdtase_dom"/>
</dbReference>
<accession>A0A509EFY8</accession>
<dbReference type="CDD" id="cd19100">
    <property type="entry name" value="AKR_unchar"/>
    <property type="match status" value="1"/>
</dbReference>
<organism evidence="3 4">
    <name type="scientific">Methylobacterium symbioticum</name>
    <dbReference type="NCBI Taxonomy" id="2584084"/>
    <lineage>
        <taxon>Bacteria</taxon>
        <taxon>Pseudomonadati</taxon>
        <taxon>Pseudomonadota</taxon>
        <taxon>Alphaproteobacteria</taxon>
        <taxon>Hyphomicrobiales</taxon>
        <taxon>Methylobacteriaceae</taxon>
        <taxon>Methylobacterium</taxon>
    </lineage>
</organism>
<dbReference type="InterPro" id="IPR053135">
    <property type="entry name" value="AKR2_Oxidoreductase"/>
</dbReference>
<dbReference type="EC" id="1.1.1.-" evidence="3"/>
<dbReference type="InterPro" id="IPR036812">
    <property type="entry name" value="NAD(P)_OxRdtase_dom_sf"/>
</dbReference>
<evidence type="ECO:0000313" key="4">
    <source>
        <dbReference type="Proteomes" id="UP000410984"/>
    </source>
</evidence>
<dbReference type="AlphaFoldDB" id="A0A509EFY8"/>
<gene>
    <name evidence="3" type="primary">yhdN_3</name>
    <name evidence="3" type="ORF">MET9862_03704</name>
</gene>
<dbReference type="OrthoDB" id="9783572at2"/>
<dbReference type="Pfam" id="PF00248">
    <property type="entry name" value="Aldo_ket_red"/>
    <property type="match status" value="1"/>
</dbReference>